<dbReference type="InterPro" id="IPR014729">
    <property type="entry name" value="Rossmann-like_a/b/a_fold"/>
</dbReference>
<dbReference type="EC" id="6.3.4.20" evidence="9"/>
<comment type="similarity">
    <text evidence="8">Belongs to the QueC family.</text>
</comment>
<sequence length="215" mass="24487">MKGTVLLSGGIDSAVTLKKAKDQIKDVNAIHFSYGQQTEEIEKRNSMKLAEQYDVHLEVVSLEDIFNNFKSGTMLDKNYDSNKTTDKHGQSVGYVHMRNLYFLTTAAAIMDQKTRDEEINLYIGAQKNDKEHYPDCRPKFLKNAQKAINQSTQKNQFKIKAPLIDKTKKQILKTAKNLEIPLKNTISCYNPIDNKPCGECPACKKRKQAIKEITK</sequence>
<dbReference type="STRING" id="1903181.BTN85_1190"/>
<proteinExistence type="inferred from homology"/>
<evidence type="ECO:0000313" key="12">
    <source>
        <dbReference type="Proteomes" id="UP000185744"/>
    </source>
</evidence>
<evidence type="ECO:0000256" key="7">
    <source>
        <dbReference type="ARBA" id="ARBA00037768"/>
    </source>
</evidence>
<evidence type="ECO:0000256" key="2">
    <source>
        <dbReference type="ARBA" id="ARBA00022598"/>
    </source>
</evidence>
<dbReference type="Proteomes" id="UP000185744">
    <property type="component" value="Unassembled WGS sequence"/>
</dbReference>
<keyword evidence="4" id="KW-0547">Nucleotide-binding</keyword>
<dbReference type="PANTHER" id="PTHR42914">
    <property type="entry name" value="7-CYANO-7-DEAZAGUANINE SYNTHASE"/>
    <property type="match status" value="1"/>
</dbReference>
<dbReference type="EMBL" id="MSDW01000001">
    <property type="protein sequence ID" value="OKY78693.1"/>
    <property type="molecule type" value="Genomic_DNA"/>
</dbReference>
<comment type="function">
    <text evidence="7">Catalyzes the ATP-dependent conversion of 7-carboxy-7-deazaguanine (CDG) to 7-cyano-7-deazaguanine (preQ(0)).</text>
</comment>
<evidence type="ECO:0000313" key="11">
    <source>
        <dbReference type="EMBL" id="OKY78693.1"/>
    </source>
</evidence>
<dbReference type="InParanoid" id="A0A1Q6DWH4"/>
<dbReference type="SUPFAM" id="SSF52402">
    <property type="entry name" value="Adenine nucleotide alpha hydrolases-like"/>
    <property type="match status" value="1"/>
</dbReference>
<comment type="pathway">
    <text evidence="1">Purine metabolism; 7-cyano-7-deazaguanine biosynthesis.</text>
</comment>
<keyword evidence="2" id="KW-0436">Ligase</keyword>
<dbReference type="GO" id="GO:0016874">
    <property type="term" value="F:ligase activity"/>
    <property type="evidence" value="ECO:0007669"/>
    <property type="project" value="UniProtKB-KW"/>
</dbReference>
<evidence type="ECO:0000256" key="10">
    <source>
        <dbReference type="ARBA" id="ARBA00047890"/>
    </source>
</evidence>
<organism evidence="11 12">
    <name type="scientific">Methanohalarchaeum thermophilum</name>
    <dbReference type="NCBI Taxonomy" id="1903181"/>
    <lineage>
        <taxon>Archaea</taxon>
        <taxon>Methanobacteriati</taxon>
        <taxon>Methanobacteriota</taxon>
        <taxon>Methanonatronarchaeia</taxon>
        <taxon>Methanonatronarchaeales</taxon>
        <taxon>Methanonatronarchaeaceae</taxon>
        <taxon>Candidatus Methanohalarchaeum</taxon>
    </lineage>
</organism>
<keyword evidence="6" id="KW-0067">ATP-binding</keyword>
<evidence type="ECO:0000256" key="9">
    <source>
        <dbReference type="ARBA" id="ARBA00039149"/>
    </source>
</evidence>
<keyword evidence="12" id="KW-1185">Reference proteome</keyword>
<evidence type="ECO:0000256" key="6">
    <source>
        <dbReference type="ARBA" id="ARBA00022840"/>
    </source>
</evidence>
<protein>
    <recommendedName>
        <fullName evidence="9">7-cyano-7-deazaguanine synthase</fullName>
        <ecNumber evidence="9">6.3.4.20</ecNumber>
    </recommendedName>
</protein>
<dbReference type="InterPro" id="IPR018317">
    <property type="entry name" value="QueC"/>
</dbReference>
<evidence type="ECO:0000256" key="8">
    <source>
        <dbReference type="ARBA" id="ARBA00037993"/>
    </source>
</evidence>
<dbReference type="PIRSF" id="PIRSF006293">
    <property type="entry name" value="ExsB"/>
    <property type="match status" value="1"/>
</dbReference>
<evidence type="ECO:0000256" key="3">
    <source>
        <dbReference type="ARBA" id="ARBA00022723"/>
    </source>
</evidence>
<dbReference type="Gene3D" id="3.40.50.620">
    <property type="entry name" value="HUPs"/>
    <property type="match status" value="1"/>
</dbReference>
<dbReference type="GO" id="GO:0005524">
    <property type="term" value="F:ATP binding"/>
    <property type="evidence" value="ECO:0007669"/>
    <property type="project" value="UniProtKB-KW"/>
</dbReference>
<keyword evidence="3" id="KW-0479">Metal-binding</keyword>
<evidence type="ECO:0000256" key="1">
    <source>
        <dbReference type="ARBA" id="ARBA00005061"/>
    </source>
</evidence>
<dbReference type="CDD" id="cd01995">
    <property type="entry name" value="QueC-like"/>
    <property type="match status" value="1"/>
</dbReference>
<gene>
    <name evidence="11" type="ORF">BTN85_1190</name>
</gene>
<keyword evidence="5" id="KW-0862">Zinc</keyword>
<dbReference type="GO" id="GO:0046872">
    <property type="term" value="F:metal ion binding"/>
    <property type="evidence" value="ECO:0007669"/>
    <property type="project" value="UniProtKB-KW"/>
</dbReference>
<accession>A0A1Q6DWH4</accession>
<reference evidence="11" key="1">
    <citation type="submission" date="2016-12" db="EMBL/GenBank/DDBJ databases">
        <title>Discovery of methanogenic haloarchaea.</title>
        <authorList>
            <person name="Sorokin D.Y."/>
            <person name="Makarova K.S."/>
            <person name="Abbas B."/>
            <person name="Ferrer M."/>
            <person name="Golyshin P.N."/>
        </authorList>
    </citation>
    <scope>NUCLEOTIDE SEQUENCE [LARGE SCALE GENOMIC DNA]</scope>
    <source>
        <strain evidence="11">HMET1</strain>
    </source>
</reference>
<dbReference type="Pfam" id="PF06508">
    <property type="entry name" value="QueC"/>
    <property type="match status" value="1"/>
</dbReference>
<name>A0A1Q6DWH4_METT1</name>
<dbReference type="PANTHER" id="PTHR42914:SF1">
    <property type="entry name" value="7-CYANO-7-DEAZAGUANINE SYNTHASE"/>
    <property type="match status" value="1"/>
</dbReference>
<evidence type="ECO:0000256" key="5">
    <source>
        <dbReference type="ARBA" id="ARBA00022833"/>
    </source>
</evidence>
<dbReference type="AlphaFoldDB" id="A0A1Q6DWH4"/>
<comment type="catalytic activity">
    <reaction evidence="10">
        <text>7-carboxy-7-carbaguanine + NH4(+) + 2 ATP = 7-cyano-7-carbaguanine + 2 AMP + 2 diphosphate + 2 H(+)</text>
        <dbReference type="Rhea" id="RHEA:27982"/>
        <dbReference type="ChEBI" id="CHEBI:15378"/>
        <dbReference type="ChEBI" id="CHEBI:28938"/>
        <dbReference type="ChEBI" id="CHEBI:30616"/>
        <dbReference type="ChEBI" id="CHEBI:33019"/>
        <dbReference type="ChEBI" id="CHEBI:45075"/>
        <dbReference type="ChEBI" id="CHEBI:61036"/>
        <dbReference type="ChEBI" id="CHEBI:456215"/>
        <dbReference type="EC" id="6.3.4.20"/>
    </reaction>
</comment>
<comment type="caution">
    <text evidence="11">The sequence shown here is derived from an EMBL/GenBank/DDBJ whole genome shotgun (WGS) entry which is preliminary data.</text>
</comment>
<evidence type="ECO:0000256" key="4">
    <source>
        <dbReference type="ARBA" id="ARBA00022741"/>
    </source>
</evidence>